<dbReference type="EMBL" id="JAPWGY010000001">
    <property type="protein sequence ID" value="MCZ4279245.1"/>
    <property type="molecule type" value="Genomic_DNA"/>
</dbReference>
<dbReference type="SUPFAM" id="SSF53335">
    <property type="entry name" value="S-adenosyl-L-methionine-dependent methyltransferases"/>
    <property type="match status" value="1"/>
</dbReference>
<comment type="caution">
    <text evidence="4">The sequence shown here is derived from an EMBL/GenBank/DDBJ whole genome shotgun (WGS) entry which is preliminary data.</text>
</comment>
<feature type="domain" description="Methyltransferase" evidence="3">
    <location>
        <begin position="43"/>
        <end position="136"/>
    </location>
</feature>
<dbReference type="GO" id="GO:0008168">
    <property type="term" value="F:methyltransferase activity"/>
    <property type="evidence" value="ECO:0007669"/>
    <property type="project" value="UniProtKB-KW"/>
</dbReference>
<dbReference type="InterPro" id="IPR041698">
    <property type="entry name" value="Methyltransf_25"/>
</dbReference>
<protein>
    <submittedName>
        <fullName evidence="4">Class I SAM-dependent methyltransferase</fullName>
    </submittedName>
</protein>
<accession>A0ABT4LDS0</accession>
<dbReference type="RefSeq" id="WP_269421457.1">
    <property type="nucleotide sequence ID" value="NZ_JAPWGY010000001.1"/>
</dbReference>
<evidence type="ECO:0000259" key="3">
    <source>
        <dbReference type="Pfam" id="PF13649"/>
    </source>
</evidence>
<dbReference type="Proteomes" id="UP001069802">
    <property type="component" value="Unassembled WGS sequence"/>
</dbReference>
<organism evidence="4 5">
    <name type="scientific">Kiloniella laminariae</name>
    <dbReference type="NCBI Taxonomy" id="454162"/>
    <lineage>
        <taxon>Bacteria</taxon>
        <taxon>Pseudomonadati</taxon>
        <taxon>Pseudomonadota</taxon>
        <taxon>Alphaproteobacteria</taxon>
        <taxon>Rhodospirillales</taxon>
        <taxon>Kiloniellaceae</taxon>
        <taxon>Kiloniella</taxon>
    </lineage>
</organism>
<evidence type="ECO:0000256" key="1">
    <source>
        <dbReference type="ARBA" id="ARBA00022603"/>
    </source>
</evidence>
<dbReference type="Pfam" id="PF13649">
    <property type="entry name" value="Methyltransf_25"/>
    <property type="match status" value="1"/>
</dbReference>
<name>A0ABT4LDS0_9PROT</name>
<evidence type="ECO:0000313" key="5">
    <source>
        <dbReference type="Proteomes" id="UP001069802"/>
    </source>
</evidence>
<dbReference type="CDD" id="cd02440">
    <property type="entry name" value="AdoMet_MTases"/>
    <property type="match status" value="1"/>
</dbReference>
<dbReference type="PANTHER" id="PTHR43861">
    <property type="entry name" value="TRANS-ACONITATE 2-METHYLTRANSFERASE-RELATED"/>
    <property type="match status" value="1"/>
</dbReference>
<dbReference type="PANTHER" id="PTHR43861:SF1">
    <property type="entry name" value="TRANS-ACONITATE 2-METHYLTRANSFERASE"/>
    <property type="match status" value="1"/>
</dbReference>
<dbReference type="InterPro" id="IPR029063">
    <property type="entry name" value="SAM-dependent_MTases_sf"/>
</dbReference>
<keyword evidence="5" id="KW-1185">Reference proteome</keyword>
<evidence type="ECO:0000256" key="2">
    <source>
        <dbReference type="ARBA" id="ARBA00022679"/>
    </source>
</evidence>
<keyword evidence="1 4" id="KW-0489">Methyltransferase</keyword>
<keyword evidence="2" id="KW-0808">Transferase</keyword>
<evidence type="ECO:0000313" key="4">
    <source>
        <dbReference type="EMBL" id="MCZ4279245.1"/>
    </source>
</evidence>
<sequence length="206" mass="23166">MAHSARFWDKIAVSYSKRPVADEAVYQQKLQKSREYFHPEMDVLEIGCGTGTTALSHASFVKHIRATDISSGMLTIARDKAKAQNINNVTFEQSDIDQLTVPDQSLDAVLALSLLHLVENKEEVISRVYKMLKPGGYFITSTVCLGDKMKYFKFIAPIGKFFGLMPLLKIFTAKEMENALTAAGFEIDHLWQPEKAMSVFIVARKK</sequence>
<gene>
    <name evidence="4" type="ORF">O4H49_00560</name>
</gene>
<dbReference type="Gene3D" id="3.40.50.150">
    <property type="entry name" value="Vaccinia Virus protein VP39"/>
    <property type="match status" value="1"/>
</dbReference>
<proteinExistence type="predicted"/>
<reference evidence="4" key="1">
    <citation type="submission" date="2022-12" db="EMBL/GenBank/DDBJ databases">
        <title>Bacterial isolates from different developmental stages of Nematostella vectensis.</title>
        <authorList>
            <person name="Fraune S."/>
        </authorList>
    </citation>
    <scope>NUCLEOTIDE SEQUENCE</scope>
    <source>
        <strain evidence="4">G21630-S1</strain>
    </source>
</reference>
<dbReference type="GO" id="GO:0032259">
    <property type="term" value="P:methylation"/>
    <property type="evidence" value="ECO:0007669"/>
    <property type="project" value="UniProtKB-KW"/>
</dbReference>